<dbReference type="GeneID" id="40322908"/>
<protein>
    <submittedName>
        <fullName evidence="1">Uncharacterized protein</fullName>
    </submittedName>
</protein>
<keyword evidence="2" id="KW-1185">Reference proteome</keyword>
<feature type="non-terminal residue" evidence="1">
    <location>
        <position position="148"/>
    </location>
</feature>
<proteinExistence type="predicted"/>
<evidence type="ECO:0000313" key="1">
    <source>
        <dbReference type="EMBL" id="RNE98137.1"/>
    </source>
</evidence>
<dbReference type="EMBL" id="MKKU01001062">
    <property type="protein sequence ID" value="RNE98137.1"/>
    <property type="molecule type" value="Genomic_DNA"/>
</dbReference>
<evidence type="ECO:0000313" key="2">
    <source>
        <dbReference type="Proteomes" id="UP000284403"/>
    </source>
</evidence>
<sequence length="148" mass="16162">MNTQATGFHVVHGAVLVEESLEGRDVLVVPLLQVLRRWLGDLRHQQRLPNHHRDRAAVRQDAEAVVEPAAAKEQGKAKGRGLAKQLLHAPPPRGGRDAGNCVDVVLSKRIHGNQRGALLQRNLHESPPVLQPKLVVFGLARTLSLAPP</sequence>
<dbReference type="Proteomes" id="UP000284403">
    <property type="component" value="Unassembled WGS sequence"/>
</dbReference>
<name>A0A422MY71_9TRYP</name>
<gene>
    <name evidence="1" type="ORF">Tco025E_09297</name>
</gene>
<comment type="caution">
    <text evidence="1">The sequence shown here is derived from an EMBL/GenBank/DDBJ whole genome shotgun (WGS) entry which is preliminary data.</text>
</comment>
<dbReference type="RefSeq" id="XP_029223774.1">
    <property type="nucleotide sequence ID" value="XM_029376117.1"/>
</dbReference>
<accession>A0A422MY71</accession>
<reference evidence="1 2" key="1">
    <citation type="journal article" date="2018" name="BMC Genomics">
        <title>Genomic comparison of Trypanosoma conorhini and Trypanosoma rangeli to Trypanosoma cruzi strains of high and low virulence.</title>
        <authorList>
            <person name="Bradwell K.R."/>
            <person name="Koparde V.N."/>
            <person name="Matveyev A.V."/>
            <person name="Serrano M.G."/>
            <person name="Alves J.M."/>
            <person name="Parikh H."/>
            <person name="Huang B."/>
            <person name="Lee V."/>
            <person name="Espinosa-Alvarez O."/>
            <person name="Ortiz P.A."/>
            <person name="Costa-Martins A.G."/>
            <person name="Teixeira M.M."/>
            <person name="Buck G.A."/>
        </authorList>
    </citation>
    <scope>NUCLEOTIDE SEQUENCE [LARGE SCALE GENOMIC DNA]</scope>
    <source>
        <strain evidence="1 2">025E</strain>
    </source>
</reference>
<dbReference type="AlphaFoldDB" id="A0A422MY71"/>
<organism evidence="1 2">
    <name type="scientific">Trypanosoma conorhini</name>
    <dbReference type="NCBI Taxonomy" id="83891"/>
    <lineage>
        <taxon>Eukaryota</taxon>
        <taxon>Discoba</taxon>
        <taxon>Euglenozoa</taxon>
        <taxon>Kinetoplastea</taxon>
        <taxon>Metakinetoplastina</taxon>
        <taxon>Trypanosomatida</taxon>
        <taxon>Trypanosomatidae</taxon>
        <taxon>Trypanosoma</taxon>
    </lineage>
</organism>